<organism evidence="3 4">
    <name type="scientific">Xylaria arbuscula</name>
    <dbReference type="NCBI Taxonomy" id="114810"/>
    <lineage>
        <taxon>Eukaryota</taxon>
        <taxon>Fungi</taxon>
        <taxon>Dikarya</taxon>
        <taxon>Ascomycota</taxon>
        <taxon>Pezizomycotina</taxon>
        <taxon>Sordariomycetes</taxon>
        <taxon>Xylariomycetidae</taxon>
        <taxon>Xylariales</taxon>
        <taxon>Xylariaceae</taxon>
        <taxon>Xylaria</taxon>
    </lineage>
</organism>
<keyword evidence="4" id="KW-1185">Reference proteome</keyword>
<dbReference type="VEuPathDB" id="FungiDB:F4678DRAFT_369585"/>
<dbReference type="InterPro" id="IPR015943">
    <property type="entry name" value="WD40/YVTN_repeat-like_dom_sf"/>
</dbReference>
<name>A0A9W8NPR2_9PEZI</name>
<reference evidence="3" key="1">
    <citation type="submission" date="2022-07" db="EMBL/GenBank/DDBJ databases">
        <title>Genome Sequence of Xylaria arbuscula.</title>
        <authorList>
            <person name="Buettner E."/>
        </authorList>
    </citation>
    <scope>NUCLEOTIDE SEQUENCE</scope>
    <source>
        <strain evidence="3">VT107</strain>
    </source>
</reference>
<sequence length="664" mass="74046">MRPQTLPPGSSPVEPNHPATEEGVHLQTQSVGSPADNISAPANHEELQASALTSSHPTVSEGAEVNVIENIEDDDHDIVDAEDGGAPLYDIDMEGSDDETPVLPLQSASSGIDTVGISAIDIVTDPLIQAETGFLNNPATVHPQPEPQPDIEEQDAFGFNEDVFQPYPFFIQHPGPGGLTPDNFHLLDFLLFWRDCKMRGQLKDIRGTPSNVESVRKVDRSRITYEDLNGDECDLQGINWRDIGVTRTAARKCRTKIFRNYTNRPDSDAWDSSMPDRLPRRHENYFRFRSMDLKGDVRLLHFQLRNILGCASRTAVYYPCTSGTVRELDPTTGHFKDAMKFKNTDDALVSTLTAEEGILMTGGFHGTYRYRSIGTGDDASCYDGRLTDHVSGITNHVQVNSSRRSSTPLAAFASNDYGFRMVDLARNEIVLDTMYDHALNCTTLSPDKRLRVMVGDLREVLITDAETGQVLQCLEGHRDFGFACDWASDGWTIATGNQDKTIRIWDARMWKDTKGKSLNVAVIRSEMAGVRSLRFSPLGSGKRLLLAAEEADVVNIIDAQTFDSKQTIDVIGELAGVSFTNAGQEAMVLSSDPLRGGVIRLERCDHGVEDTFSYMRRQYSRELRWREPGYDWLPTPQQVVNHPQTHVTLSQKQRQAAMAEDWFF</sequence>
<evidence type="ECO:0000256" key="1">
    <source>
        <dbReference type="PROSITE-ProRule" id="PRU00221"/>
    </source>
</evidence>
<proteinExistence type="predicted"/>
<feature type="compositionally biased region" description="Pro residues" evidence="2">
    <location>
        <begin position="1"/>
        <end position="10"/>
    </location>
</feature>
<evidence type="ECO:0008006" key="5">
    <source>
        <dbReference type="Google" id="ProtNLM"/>
    </source>
</evidence>
<dbReference type="Proteomes" id="UP001148614">
    <property type="component" value="Unassembled WGS sequence"/>
</dbReference>
<dbReference type="PROSITE" id="PS50082">
    <property type="entry name" value="WD_REPEATS_2"/>
    <property type="match status" value="1"/>
</dbReference>
<feature type="region of interest" description="Disordered" evidence="2">
    <location>
        <begin position="1"/>
        <end position="40"/>
    </location>
</feature>
<dbReference type="PROSITE" id="PS50294">
    <property type="entry name" value="WD_REPEATS_REGION"/>
    <property type="match status" value="1"/>
</dbReference>
<comment type="caution">
    <text evidence="3">The sequence shown here is derived from an EMBL/GenBank/DDBJ whole genome shotgun (WGS) entry which is preliminary data.</text>
</comment>
<keyword evidence="1" id="KW-0853">WD repeat</keyword>
<evidence type="ECO:0000256" key="2">
    <source>
        <dbReference type="SAM" id="MobiDB-lite"/>
    </source>
</evidence>
<dbReference type="EMBL" id="JANPWZ010000006">
    <property type="protein sequence ID" value="KAJ3580438.1"/>
    <property type="molecule type" value="Genomic_DNA"/>
</dbReference>
<dbReference type="SUPFAM" id="SSF50978">
    <property type="entry name" value="WD40 repeat-like"/>
    <property type="match status" value="1"/>
</dbReference>
<dbReference type="SMART" id="SM00320">
    <property type="entry name" value="WD40"/>
    <property type="match status" value="2"/>
</dbReference>
<protein>
    <recommendedName>
        <fullName evidence="5">DUF2415 domain-containing protein</fullName>
    </recommendedName>
</protein>
<accession>A0A9W8NPR2</accession>
<evidence type="ECO:0000313" key="4">
    <source>
        <dbReference type="Proteomes" id="UP001148614"/>
    </source>
</evidence>
<dbReference type="AlphaFoldDB" id="A0A9W8NPR2"/>
<dbReference type="PANTHER" id="PTHR43991">
    <property type="entry name" value="WD REPEAT PROTEIN (AFU_ORTHOLOGUE AFUA_8G05640)-RELATED"/>
    <property type="match status" value="1"/>
</dbReference>
<dbReference type="Gene3D" id="2.130.10.10">
    <property type="entry name" value="YVTN repeat-like/Quinoprotein amine dehydrogenase"/>
    <property type="match status" value="1"/>
</dbReference>
<dbReference type="InterPro" id="IPR001680">
    <property type="entry name" value="WD40_rpt"/>
</dbReference>
<dbReference type="InterPro" id="IPR036322">
    <property type="entry name" value="WD40_repeat_dom_sf"/>
</dbReference>
<gene>
    <name evidence="3" type="ORF">NPX13_g125</name>
</gene>
<evidence type="ECO:0000313" key="3">
    <source>
        <dbReference type="EMBL" id="KAJ3580438.1"/>
    </source>
</evidence>
<dbReference type="PANTHER" id="PTHR43991:SF12">
    <property type="entry name" value="WD REPEAT PROTEIN (AFU_ORTHOLOGUE AFUA_8G05640)"/>
    <property type="match status" value="1"/>
</dbReference>
<feature type="repeat" description="WD" evidence="1">
    <location>
        <begin position="474"/>
        <end position="506"/>
    </location>
</feature>